<dbReference type="Gene3D" id="1.50.10.10">
    <property type="match status" value="1"/>
</dbReference>
<feature type="region of interest" description="Disordered" evidence="1">
    <location>
        <begin position="228"/>
        <end position="272"/>
    </location>
</feature>
<reference evidence="5" key="1">
    <citation type="journal article" date="2023" name="Commun. Biol.">
        <title>Genome analysis of Parmales, the sister group of diatoms, reveals the evolutionary specialization of diatoms from phago-mixotrophs to photoautotrophs.</title>
        <authorList>
            <person name="Ban H."/>
            <person name="Sato S."/>
            <person name="Yoshikawa S."/>
            <person name="Yamada K."/>
            <person name="Nakamura Y."/>
            <person name="Ichinomiya M."/>
            <person name="Sato N."/>
            <person name="Blanc-Mathieu R."/>
            <person name="Endo H."/>
            <person name="Kuwata A."/>
            <person name="Ogata H."/>
        </authorList>
    </citation>
    <scope>NUCLEOTIDE SEQUENCE [LARGE SCALE GENOMIC DNA]</scope>
    <source>
        <strain evidence="5">NIES 3699</strain>
    </source>
</reference>
<name>A0A9W7F3L2_9STRA</name>
<evidence type="ECO:0000313" key="5">
    <source>
        <dbReference type="Proteomes" id="UP001165160"/>
    </source>
</evidence>
<dbReference type="EMBL" id="BRXX01000280">
    <property type="protein sequence ID" value="GMI02320.1"/>
    <property type="molecule type" value="Genomic_DNA"/>
</dbReference>
<dbReference type="InterPro" id="IPR012341">
    <property type="entry name" value="6hp_glycosidase-like_sf"/>
</dbReference>
<protein>
    <recommendedName>
        <fullName evidence="6">NLGase</fullName>
    </recommendedName>
</protein>
<dbReference type="Pfam" id="PF12215">
    <property type="entry name" value="Glyco_hydr_116N"/>
    <property type="match status" value="1"/>
</dbReference>
<dbReference type="AlphaFoldDB" id="A0A9W7F3L2"/>
<gene>
    <name evidence="4" type="ORF">TrVE_jg14147</name>
</gene>
<dbReference type="InterPro" id="IPR024462">
    <property type="entry name" value="GH116_N"/>
</dbReference>
<dbReference type="Pfam" id="PF04685">
    <property type="entry name" value="DUF608"/>
    <property type="match status" value="1"/>
</dbReference>
<evidence type="ECO:0000313" key="4">
    <source>
        <dbReference type="EMBL" id="GMI02320.1"/>
    </source>
</evidence>
<feature type="domain" description="Glycosyl-hydrolase family 116 N-terminal" evidence="3">
    <location>
        <begin position="80"/>
        <end position="444"/>
    </location>
</feature>
<evidence type="ECO:0000256" key="1">
    <source>
        <dbReference type="SAM" id="MobiDB-lite"/>
    </source>
</evidence>
<evidence type="ECO:0000259" key="3">
    <source>
        <dbReference type="Pfam" id="PF12215"/>
    </source>
</evidence>
<dbReference type="PANTHER" id="PTHR12654:SF0">
    <property type="entry name" value="NON-LYSOSOMAL GLUCOSYLCERAMIDASE"/>
    <property type="match status" value="1"/>
</dbReference>
<organism evidence="4 5">
    <name type="scientific">Triparma verrucosa</name>
    <dbReference type="NCBI Taxonomy" id="1606542"/>
    <lineage>
        <taxon>Eukaryota</taxon>
        <taxon>Sar</taxon>
        <taxon>Stramenopiles</taxon>
        <taxon>Ochrophyta</taxon>
        <taxon>Bolidophyceae</taxon>
        <taxon>Parmales</taxon>
        <taxon>Triparmaceae</taxon>
        <taxon>Triparma</taxon>
    </lineage>
</organism>
<keyword evidence="5" id="KW-1185">Reference proteome</keyword>
<dbReference type="GO" id="GO:0005975">
    <property type="term" value="P:carbohydrate metabolic process"/>
    <property type="evidence" value="ECO:0007669"/>
    <property type="project" value="InterPro"/>
</dbReference>
<dbReference type="Proteomes" id="UP001165160">
    <property type="component" value="Unassembled WGS sequence"/>
</dbReference>
<evidence type="ECO:0008006" key="6">
    <source>
        <dbReference type="Google" id="ProtNLM"/>
    </source>
</evidence>
<proteinExistence type="predicted"/>
<feature type="region of interest" description="Disordered" evidence="1">
    <location>
        <begin position="1"/>
        <end position="21"/>
    </location>
</feature>
<dbReference type="GO" id="GO:0008422">
    <property type="term" value="F:beta-glucosidase activity"/>
    <property type="evidence" value="ECO:0007669"/>
    <property type="project" value="TreeGrafter"/>
</dbReference>
<accession>A0A9W7F3L2</accession>
<dbReference type="InterPro" id="IPR006775">
    <property type="entry name" value="GH116_catalytic"/>
</dbReference>
<evidence type="ECO:0000259" key="2">
    <source>
        <dbReference type="Pfam" id="PF04685"/>
    </source>
</evidence>
<dbReference type="InterPro" id="IPR052566">
    <property type="entry name" value="Non-lysos_glucosylceramidase"/>
</dbReference>
<dbReference type="SUPFAM" id="SSF48208">
    <property type="entry name" value="Six-hairpin glycosidases"/>
    <property type="match status" value="1"/>
</dbReference>
<comment type="caution">
    <text evidence="4">The sequence shown here is derived from an EMBL/GenBank/DDBJ whole genome shotgun (WGS) entry which is preliminary data.</text>
</comment>
<sequence length="943" mass="104095">MSYTPPTSHAPPPQAWELPFSREDPNMSVSLPGVVDTIKLLPLARRVGSYVYKEHRAGRTPIFDLNGITLSPPLPRSNAGVPLGGIGGGAIGRGFRGEFRRWSITPGRYRHSVIAGNAFSVRVGGKAVVLSMEAANDIPRSMKTWTWGSSPDIDLAARSTYHALFPRSWTVYSDPTNSNSRIEITSKQVSPFIPDNYTDSSLPTAVFEFTIVNSGDKDEDVSLMFTFENNDGGDEKDEAEHLRNNSSTAPRRHASTFDASGGNGSVVESAGISMRHTRRRKIAFEKGEDERMSTPVEEPFCSCTGPLKPPATYEEKTTFAMAVPGQEDGVDVSATVGFDPTNAVACEQLWTAFANDGRLGELNGDIKSTVGEQASALCQKTTVKANSSVTLKFSLSWDSPLAIFGCGDGLPRRHSIFFPNSASSQSSATAPALATIALTKYMSWESEIDAWQGPILTSPAVPNWFKNQLFNELYYLTDGGCVWVDSTQARKNDRGAGEGDAVKMDRNSGSVGDVDILAVCVAAMAKMEEINKASQTAQGDSAVIGEFLYLEGHEYIMYNTSDVHFYASFALAKLFPQIQLSVLRDFGLSVFQEDIEERKLLGEGERALRKVNGALVHDLGSPSEYPILKVNAYNFQDVSRWKDLPSKFVLMIVREVKDESVDKTAFLKAVWPAMQSCMDRAAMLWDSDNTGMIKNEGFPDQTYDVWIADGVSAYTGGLWVAALFGMSKIAARMEDMERSLSYLDKAKRAKAIYNETLWNGEYYNYSEKGRYNSGSIMADQLCGQWWTRICGLENVCDEDVKAKSSLRKIHEYNVVRWKELCGGVLNGAVNGMKPDGTVDSSCLQSMEVWTGTTYGLASEFLCEASAIKGDSEEEKKERAWLWNAGFETARGVKEAGWEQYGFGFATPEAWDRKGAYRSLGYMRPLSIWSMVYDMDLSEEWFLV</sequence>
<dbReference type="InterPro" id="IPR008928">
    <property type="entry name" value="6-hairpin_glycosidase_sf"/>
</dbReference>
<dbReference type="PANTHER" id="PTHR12654">
    <property type="entry name" value="BILE ACID BETA-GLUCOSIDASE-RELATED"/>
    <property type="match status" value="1"/>
</dbReference>
<feature type="domain" description="Glycosyl-hydrolase family 116 catalytic region" evidence="2">
    <location>
        <begin position="545"/>
        <end position="930"/>
    </location>
</feature>